<reference evidence="20 21" key="1">
    <citation type="submission" date="2018-06" db="EMBL/GenBank/DDBJ databases">
        <title>Extensive metabolic versatility and redundancy in microbially diverse, dynamic hydrothermal sediments.</title>
        <authorList>
            <person name="Dombrowski N."/>
            <person name="Teske A."/>
            <person name="Baker B.J."/>
        </authorList>
    </citation>
    <scope>NUCLEOTIDE SEQUENCE [LARGE SCALE GENOMIC DNA]</scope>
    <source>
        <strain evidence="20">B36_G15</strain>
    </source>
</reference>
<dbReference type="GO" id="GO:0071555">
    <property type="term" value="P:cell wall organization"/>
    <property type="evidence" value="ECO:0007669"/>
    <property type="project" value="UniProtKB-KW"/>
</dbReference>
<keyword evidence="5" id="KW-1003">Cell membrane</keyword>
<comment type="catalytic activity">
    <reaction evidence="17">
        <text>a beta-lactam + H2O = a substituted beta-amino acid</text>
        <dbReference type="Rhea" id="RHEA:20401"/>
        <dbReference type="ChEBI" id="CHEBI:15377"/>
        <dbReference type="ChEBI" id="CHEBI:35627"/>
        <dbReference type="ChEBI" id="CHEBI:140347"/>
        <dbReference type="EC" id="3.5.2.6"/>
    </reaction>
</comment>
<evidence type="ECO:0000256" key="7">
    <source>
        <dbReference type="ARBA" id="ARBA00022670"/>
    </source>
</evidence>
<dbReference type="Gene3D" id="3.90.1310.10">
    <property type="entry name" value="Penicillin-binding protein 2a (Domain 2)"/>
    <property type="match status" value="1"/>
</dbReference>
<dbReference type="InterPro" id="IPR001460">
    <property type="entry name" value="PCN-bd_Tpept"/>
</dbReference>
<keyword evidence="7" id="KW-0645">Protease</keyword>
<evidence type="ECO:0000256" key="4">
    <source>
        <dbReference type="ARBA" id="ARBA00012865"/>
    </source>
</evidence>
<comment type="caution">
    <text evidence="20">The sequence shown here is derived from an EMBL/GenBank/DDBJ whole genome shotgun (WGS) entry which is preliminary data.</text>
</comment>
<keyword evidence="9" id="KW-0732">Signal</keyword>
<dbReference type="PANTHER" id="PTHR30627">
    <property type="entry name" value="PEPTIDOGLYCAN D,D-TRANSPEPTIDASE"/>
    <property type="match status" value="1"/>
</dbReference>
<evidence type="ECO:0000256" key="17">
    <source>
        <dbReference type="RuleBase" id="RU361140"/>
    </source>
</evidence>
<comment type="subcellular location">
    <subcellularLocation>
        <location evidence="2">Cell membrane</location>
    </subcellularLocation>
    <subcellularLocation>
        <location evidence="1">Membrane</location>
        <topology evidence="1">Single-pass membrane protein</topology>
    </subcellularLocation>
</comment>
<name>A0A660SFF7_UNCW3</name>
<evidence type="ECO:0000256" key="11">
    <source>
        <dbReference type="ARBA" id="ARBA00022960"/>
    </source>
</evidence>
<evidence type="ECO:0000256" key="15">
    <source>
        <dbReference type="ARBA" id="ARBA00023251"/>
    </source>
</evidence>
<evidence type="ECO:0000256" key="6">
    <source>
        <dbReference type="ARBA" id="ARBA00022519"/>
    </source>
</evidence>
<dbReference type="SUPFAM" id="SSF56519">
    <property type="entry name" value="Penicillin binding protein dimerisation domain"/>
    <property type="match status" value="1"/>
</dbReference>
<dbReference type="InterPro" id="IPR005311">
    <property type="entry name" value="PBP_dimer"/>
</dbReference>
<protein>
    <recommendedName>
        <fullName evidence="4 17">Beta-lactamase</fullName>
        <ecNumber evidence="4 17">3.5.2.6</ecNumber>
    </recommendedName>
</protein>
<dbReference type="GO" id="GO:0008658">
    <property type="term" value="F:penicillin binding"/>
    <property type="evidence" value="ECO:0007669"/>
    <property type="project" value="InterPro"/>
</dbReference>
<dbReference type="EC" id="3.5.2.6" evidence="4 17"/>
<keyword evidence="13" id="KW-1133">Transmembrane helix</keyword>
<dbReference type="GO" id="GO:0009002">
    <property type="term" value="F:serine-type D-Ala-D-Ala carboxypeptidase activity"/>
    <property type="evidence" value="ECO:0007669"/>
    <property type="project" value="InterPro"/>
</dbReference>
<dbReference type="EMBL" id="QNBE01000080">
    <property type="protein sequence ID" value="RKX69524.1"/>
    <property type="molecule type" value="Genomic_DNA"/>
</dbReference>
<proteinExistence type="inferred from homology"/>
<evidence type="ECO:0000256" key="12">
    <source>
        <dbReference type="ARBA" id="ARBA00022984"/>
    </source>
</evidence>
<dbReference type="InterPro" id="IPR050515">
    <property type="entry name" value="Beta-lactam/transpept"/>
</dbReference>
<evidence type="ECO:0000259" key="18">
    <source>
        <dbReference type="Pfam" id="PF00905"/>
    </source>
</evidence>
<keyword evidence="6" id="KW-0997">Cell inner membrane</keyword>
<evidence type="ECO:0000256" key="1">
    <source>
        <dbReference type="ARBA" id="ARBA00004167"/>
    </source>
</evidence>
<evidence type="ECO:0000256" key="16">
    <source>
        <dbReference type="ARBA" id="ARBA00023316"/>
    </source>
</evidence>
<dbReference type="Proteomes" id="UP000268469">
    <property type="component" value="Unassembled WGS sequence"/>
</dbReference>
<accession>A0A660SFF7</accession>
<dbReference type="GO" id="GO:0009252">
    <property type="term" value="P:peptidoglycan biosynthetic process"/>
    <property type="evidence" value="ECO:0007669"/>
    <property type="project" value="UniProtKB-KW"/>
</dbReference>
<dbReference type="GO" id="GO:0006508">
    <property type="term" value="P:proteolysis"/>
    <property type="evidence" value="ECO:0007669"/>
    <property type="project" value="UniProtKB-KW"/>
</dbReference>
<dbReference type="GO" id="GO:0046677">
    <property type="term" value="P:response to antibiotic"/>
    <property type="evidence" value="ECO:0007669"/>
    <property type="project" value="UniProtKB-UniRule"/>
</dbReference>
<dbReference type="InterPro" id="IPR002137">
    <property type="entry name" value="Beta-lactam_class-D_AS"/>
</dbReference>
<dbReference type="GO" id="GO:0017001">
    <property type="term" value="P:antibiotic catabolic process"/>
    <property type="evidence" value="ECO:0007669"/>
    <property type="project" value="InterPro"/>
</dbReference>
<keyword evidence="11" id="KW-0133">Cell shape</keyword>
<dbReference type="GO" id="GO:0008800">
    <property type="term" value="F:beta-lactamase activity"/>
    <property type="evidence" value="ECO:0007669"/>
    <property type="project" value="UniProtKB-UniRule"/>
</dbReference>
<dbReference type="SUPFAM" id="SSF56601">
    <property type="entry name" value="beta-lactamase/transpeptidase-like"/>
    <property type="match status" value="1"/>
</dbReference>
<evidence type="ECO:0000256" key="8">
    <source>
        <dbReference type="ARBA" id="ARBA00022692"/>
    </source>
</evidence>
<dbReference type="PROSITE" id="PS00337">
    <property type="entry name" value="BETA_LACTAMASE_D"/>
    <property type="match status" value="1"/>
</dbReference>
<evidence type="ECO:0000259" key="19">
    <source>
        <dbReference type="Pfam" id="PF03717"/>
    </source>
</evidence>
<evidence type="ECO:0000313" key="20">
    <source>
        <dbReference type="EMBL" id="RKX69524.1"/>
    </source>
</evidence>
<evidence type="ECO:0000256" key="3">
    <source>
        <dbReference type="ARBA" id="ARBA00007898"/>
    </source>
</evidence>
<evidence type="ECO:0000256" key="9">
    <source>
        <dbReference type="ARBA" id="ARBA00022729"/>
    </source>
</evidence>
<organism evidence="20 21">
    <name type="scientific">candidate division WOR-3 bacterium</name>
    <dbReference type="NCBI Taxonomy" id="2052148"/>
    <lineage>
        <taxon>Bacteria</taxon>
        <taxon>Bacteria division WOR-3</taxon>
    </lineage>
</organism>
<dbReference type="InterPro" id="IPR017790">
    <property type="entry name" value="Penicillin-binding_protein_2"/>
</dbReference>
<evidence type="ECO:0000256" key="14">
    <source>
        <dbReference type="ARBA" id="ARBA00023136"/>
    </source>
</evidence>
<dbReference type="InterPro" id="IPR012338">
    <property type="entry name" value="Beta-lactam/transpept-like"/>
</dbReference>
<dbReference type="GO" id="GO:0008360">
    <property type="term" value="P:regulation of cell shape"/>
    <property type="evidence" value="ECO:0007669"/>
    <property type="project" value="UniProtKB-KW"/>
</dbReference>
<evidence type="ECO:0000256" key="13">
    <source>
        <dbReference type="ARBA" id="ARBA00022989"/>
    </source>
</evidence>
<dbReference type="AlphaFoldDB" id="A0A660SFF7"/>
<keyword evidence="15 17" id="KW-0046">Antibiotic resistance</keyword>
<feature type="domain" description="Penicillin-binding protein transpeptidase" evidence="18">
    <location>
        <begin position="252"/>
        <end position="552"/>
    </location>
</feature>
<keyword evidence="16" id="KW-0961">Cell wall biogenesis/degradation</keyword>
<evidence type="ECO:0000313" key="21">
    <source>
        <dbReference type="Proteomes" id="UP000268469"/>
    </source>
</evidence>
<evidence type="ECO:0000256" key="10">
    <source>
        <dbReference type="ARBA" id="ARBA00022801"/>
    </source>
</evidence>
<gene>
    <name evidence="20" type="primary">mrdA</name>
    <name evidence="20" type="ORF">DRP53_07960</name>
</gene>
<dbReference type="InterPro" id="IPR036138">
    <property type="entry name" value="PBP_dimer_sf"/>
</dbReference>
<comment type="similarity">
    <text evidence="3 17">Belongs to the class-D beta-lactamase family.</text>
</comment>
<dbReference type="GO" id="GO:0071972">
    <property type="term" value="F:peptidoglycan L,D-transpeptidase activity"/>
    <property type="evidence" value="ECO:0007669"/>
    <property type="project" value="TreeGrafter"/>
</dbReference>
<keyword evidence="10 17" id="KW-0378">Hydrolase</keyword>
<evidence type="ECO:0000256" key="5">
    <source>
        <dbReference type="ARBA" id="ARBA00022475"/>
    </source>
</evidence>
<keyword evidence="12" id="KW-0573">Peptidoglycan synthesis</keyword>
<keyword evidence="14" id="KW-0472">Membrane</keyword>
<dbReference type="Pfam" id="PF03717">
    <property type="entry name" value="PBP_dimer"/>
    <property type="match status" value="1"/>
</dbReference>
<dbReference type="GO" id="GO:0005886">
    <property type="term" value="C:plasma membrane"/>
    <property type="evidence" value="ECO:0007669"/>
    <property type="project" value="UniProtKB-SubCell"/>
</dbReference>
<keyword evidence="8" id="KW-0812">Transmembrane</keyword>
<dbReference type="Gene3D" id="3.40.710.10">
    <property type="entry name" value="DD-peptidase/beta-lactamase superfamily"/>
    <property type="match status" value="1"/>
</dbReference>
<dbReference type="PANTHER" id="PTHR30627:SF2">
    <property type="entry name" value="PEPTIDOGLYCAN D,D-TRANSPEPTIDASE MRDA"/>
    <property type="match status" value="1"/>
</dbReference>
<dbReference type="NCBIfam" id="TIGR03423">
    <property type="entry name" value="pbp2_mrdA"/>
    <property type="match status" value="1"/>
</dbReference>
<evidence type="ECO:0000256" key="2">
    <source>
        <dbReference type="ARBA" id="ARBA00004236"/>
    </source>
</evidence>
<dbReference type="Pfam" id="PF00905">
    <property type="entry name" value="Transpeptidase"/>
    <property type="match status" value="1"/>
</dbReference>
<feature type="domain" description="Penicillin-binding protein dimerisation" evidence="19">
    <location>
        <begin position="51"/>
        <end position="212"/>
    </location>
</feature>
<sequence>METNRINQKLFLPATVLLYLILILAAIKFQLLEGKKYYRLSETNRIKEVAITPPRGRVFDRKGRVVATVRPGYEVVALPAVINDSTILRLAQILKIPSSIIRARLRRTRNPYQMITIAHDIDFLTLSRLEENLATLNGVDVVTEPLRYYPYHQLLFHVLGFVGEIGGEVKRKSGYRLGDFIGKTGLEARLENRLRGEKGWRYVEINALGKEIGPVLEKRPIQPKPGEDLTITIDAELQESTASYLRDYPRAAVVGMELRSGEILILYSKPSIDPNLIVHGISRTTWDSIVNHPAAPLYNRATMSRYPPGSTFKVVTTIAALLAGWDTTRTIHCTGRFPFGDRVFHCWRRHGRIGFGQAIEKSCDCYFYTIGKEIGFDPILRVAQIFHLTSPTGIEIEEEGGFFPDSSYYERRYGSNWPRGLILNLAIGQGEILLTPLRLATMYAEIITGRRIRPHLLSEEVNFDPLPIDSSILDVVRQGLIRVVEEGTGRIVASYLRDAAGKTGTAQNPHGEDHSIFVGYTPTREPAFLVCVIVENAGHGASVAAPVAGKIMSLYRKRYAQEE</sequence>